<evidence type="ECO:0008006" key="3">
    <source>
        <dbReference type="Google" id="ProtNLM"/>
    </source>
</evidence>
<evidence type="ECO:0000313" key="1">
    <source>
        <dbReference type="EMBL" id="RXF73761.1"/>
    </source>
</evidence>
<proteinExistence type="predicted"/>
<dbReference type="EMBL" id="RYFI01000007">
    <property type="protein sequence ID" value="RXF73761.1"/>
    <property type="molecule type" value="Genomic_DNA"/>
</dbReference>
<dbReference type="AlphaFoldDB" id="A0A4Q0MJ83"/>
<reference evidence="1 2" key="1">
    <citation type="submission" date="2018-12" db="EMBL/GenBank/DDBJ databases">
        <title>bacterium Hansschlegelia zhihuaiae S113.</title>
        <authorList>
            <person name="He J."/>
        </authorList>
    </citation>
    <scope>NUCLEOTIDE SEQUENCE [LARGE SCALE GENOMIC DNA]</scope>
    <source>
        <strain evidence="1 2">S 113</strain>
    </source>
</reference>
<comment type="caution">
    <text evidence="1">The sequence shown here is derived from an EMBL/GenBank/DDBJ whole genome shotgun (WGS) entry which is preliminary data.</text>
</comment>
<protein>
    <recommendedName>
        <fullName evidence="3">Motility protein</fullName>
    </recommendedName>
</protein>
<evidence type="ECO:0000313" key="2">
    <source>
        <dbReference type="Proteomes" id="UP000289708"/>
    </source>
</evidence>
<organism evidence="1 2">
    <name type="scientific">Hansschlegelia zhihuaiae</name>
    <dbReference type="NCBI Taxonomy" id="405005"/>
    <lineage>
        <taxon>Bacteria</taxon>
        <taxon>Pseudomonadati</taxon>
        <taxon>Pseudomonadota</taxon>
        <taxon>Alphaproteobacteria</taxon>
        <taxon>Hyphomicrobiales</taxon>
        <taxon>Methylopilaceae</taxon>
        <taxon>Hansschlegelia</taxon>
    </lineage>
</organism>
<dbReference type="RefSeq" id="WP_128777207.1">
    <property type="nucleotide sequence ID" value="NZ_RYFI01000007.1"/>
</dbReference>
<keyword evidence="2" id="KW-1185">Reference proteome</keyword>
<gene>
    <name evidence="1" type="ORF">EK403_09260</name>
</gene>
<dbReference type="Proteomes" id="UP000289708">
    <property type="component" value="Unassembled WGS sequence"/>
</dbReference>
<accession>A0A4Q0MJ83</accession>
<dbReference type="OrthoDB" id="8456494at2"/>
<name>A0A4Q0MJ83_9HYPH</name>
<sequence length="64" mass="6453">MDVSSLAASAVASSAGQTRDGFAIAAIKINNQQTEMIADMVAQSVETSKALTAPGVGESLDRVA</sequence>